<keyword evidence="2 3" id="KW-0067">ATP-binding</keyword>
<keyword evidence="1 3" id="KW-0547">Nucleotide-binding</keyword>
<dbReference type="STRING" id="1317117.ATO7_02645"/>
<evidence type="ECO:0000259" key="5">
    <source>
        <dbReference type="SMART" id="SM00382"/>
    </source>
</evidence>
<dbReference type="InterPro" id="IPR003593">
    <property type="entry name" value="AAA+_ATPase"/>
</dbReference>
<protein>
    <submittedName>
        <fullName evidence="6">Flagellar synthesis regulator FleN</fullName>
    </submittedName>
</protein>
<keyword evidence="7" id="KW-1185">Reference proteome</keyword>
<dbReference type="Gene3D" id="3.40.50.300">
    <property type="entry name" value="P-loop containing nucleotide triphosphate hydrolases"/>
    <property type="match status" value="1"/>
</dbReference>
<dbReference type="InterPro" id="IPR027417">
    <property type="entry name" value="P-loop_NTPase"/>
</dbReference>
<keyword evidence="6" id="KW-0282">Flagellum</keyword>
<evidence type="ECO:0000313" key="6">
    <source>
        <dbReference type="EMBL" id="ORE88738.1"/>
    </source>
</evidence>
<keyword evidence="6" id="KW-0966">Cell projection</keyword>
<organism evidence="6 7">
    <name type="scientific">Oceanococcus atlanticus</name>
    <dbReference type="NCBI Taxonomy" id="1317117"/>
    <lineage>
        <taxon>Bacteria</taxon>
        <taxon>Pseudomonadati</taxon>
        <taxon>Pseudomonadota</taxon>
        <taxon>Gammaproteobacteria</taxon>
        <taxon>Chromatiales</taxon>
        <taxon>Oceanococcaceae</taxon>
        <taxon>Oceanococcus</taxon>
    </lineage>
</organism>
<dbReference type="PIRSF" id="PIRSF003092">
    <property type="entry name" value="MinD"/>
    <property type="match status" value="1"/>
</dbReference>
<proteinExistence type="predicted"/>
<evidence type="ECO:0000256" key="2">
    <source>
        <dbReference type="ARBA" id="ARBA00022840"/>
    </source>
</evidence>
<evidence type="ECO:0000313" key="7">
    <source>
        <dbReference type="Proteomes" id="UP000192342"/>
    </source>
</evidence>
<dbReference type="InterPro" id="IPR002586">
    <property type="entry name" value="CobQ/CobB/MinD/ParA_Nub-bd_dom"/>
</dbReference>
<feature type="domain" description="AAA+ ATPase" evidence="5">
    <location>
        <begin position="21"/>
        <end position="220"/>
    </location>
</feature>
<dbReference type="InterPro" id="IPR033875">
    <property type="entry name" value="FlhG"/>
</dbReference>
<dbReference type="PANTHER" id="PTHR43384">
    <property type="entry name" value="SEPTUM SITE-DETERMINING PROTEIN MIND HOMOLOG, CHLOROPLASTIC-RELATED"/>
    <property type="match status" value="1"/>
</dbReference>
<keyword evidence="6" id="KW-0969">Cilium</keyword>
<sequence>MPVLDYHQASSMDRRHESSRPQVITVASGKGGVGKSSVSANLAFALQASGRRVLLLDADFGLANLDVLMGLQPRFHLGHVLEGRCDLADSIVTGPQGLLIVPAASGNTRLAEMCATEQAGLIHAFSDLDMPVDTLIVDSAAGIAGNVLTFAQAADHVLVVVCDEPASITDAYALIKVLSRDRQLSRFQVLANMSRDAGHGQQLFAKLLRVTDRFLNVNLEYLGHVPFDERLRQSIQRQQLVTQIWPGSPAALAFRDVAKTVSTWREVKRPRGHVEFFVDRMISPAVAVAS</sequence>
<dbReference type="GO" id="GO:0005524">
    <property type="term" value="F:ATP binding"/>
    <property type="evidence" value="ECO:0007669"/>
    <property type="project" value="UniProtKB-KW"/>
</dbReference>
<dbReference type="EMBL" id="AQQV01000001">
    <property type="protein sequence ID" value="ORE88738.1"/>
    <property type="molecule type" value="Genomic_DNA"/>
</dbReference>
<accession>A0A1Y1SGM6</accession>
<dbReference type="Pfam" id="PF01656">
    <property type="entry name" value="CbiA"/>
    <property type="match status" value="1"/>
</dbReference>
<dbReference type="AlphaFoldDB" id="A0A1Y1SGM6"/>
<dbReference type="GO" id="GO:0009898">
    <property type="term" value="C:cytoplasmic side of plasma membrane"/>
    <property type="evidence" value="ECO:0007669"/>
    <property type="project" value="TreeGrafter"/>
</dbReference>
<dbReference type="CDD" id="cd02038">
    <property type="entry name" value="FlhG-like"/>
    <property type="match status" value="1"/>
</dbReference>
<feature type="binding site" evidence="3">
    <location>
        <begin position="30"/>
        <end position="37"/>
    </location>
    <ligand>
        <name>ATP</name>
        <dbReference type="ChEBI" id="CHEBI:30616"/>
    </ligand>
</feature>
<dbReference type="SUPFAM" id="SSF52540">
    <property type="entry name" value="P-loop containing nucleoside triphosphate hydrolases"/>
    <property type="match status" value="1"/>
</dbReference>
<dbReference type="PANTHER" id="PTHR43384:SF4">
    <property type="entry name" value="CELLULOSE BIOSYNTHESIS PROTEIN BCSQ-RELATED"/>
    <property type="match status" value="1"/>
</dbReference>
<dbReference type="GO" id="GO:0051782">
    <property type="term" value="P:negative regulation of cell division"/>
    <property type="evidence" value="ECO:0007669"/>
    <property type="project" value="TreeGrafter"/>
</dbReference>
<dbReference type="GO" id="GO:0016887">
    <property type="term" value="F:ATP hydrolysis activity"/>
    <property type="evidence" value="ECO:0007669"/>
    <property type="project" value="TreeGrafter"/>
</dbReference>
<name>A0A1Y1SGM6_9GAMM</name>
<dbReference type="GO" id="GO:0005829">
    <property type="term" value="C:cytosol"/>
    <property type="evidence" value="ECO:0007669"/>
    <property type="project" value="TreeGrafter"/>
</dbReference>
<evidence type="ECO:0000256" key="4">
    <source>
        <dbReference type="SAM" id="MobiDB-lite"/>
    </source>
</evidence>
<dbReference type="InterPro" id="IPR050625">
    <property type="entry name" value="ParA/MinD_ATPase"/>
</dbReference>
<dbReference type="Proteomes" id="UP000192342">
    <property type="component" value="Unassembled WGS sequence"/>
</dbReference>
<comment type="caution">
    <text evidence="6">The sequence shown here is derived from an EMBL/GenBank/DDBJ whole genome shotgun (WGS) entry which is preliminary data.</text>
</comment>
<evidence type="ECO:0000256" key="3">
    <source>
        <dbReference type="PIRSR" id="PIRSR003092-1"/>
    </source>
</evidence>
<feature type="region of interest" description="Disordered" evidence="4">
    <location>
        <begin position="1"/>
        <end position="22"/>
    </location>
</feature>
<evidence type="ECO:0000256" key="1">
    <source>
        <dbReference type="ARBA" id="ARBA00022741"/>
    </source>
</evidence>
<dbReference type="SMART" id="SM00382">
    <property type="entry name" value="AAA"/>
    <property type="match status" value="1"/>
</dbReference>
<gene>
    <name evidence="6" type="ORF">ATO7_02645</name>
</gene>
<dbReference type="InterPro" id="IPR025501">
    <property type="entry name" value="MinD_FleN"/>
</dbReference>
<reference evidence="6 7" key="1">
    <citation type="submission" date="2013-04" db="EMBL/GenBank/DDBJ databases">
        <title>Oceanococcus atlanticus 22II-S10r2 Genome Sequencing.</title>
        <authorList>
            <person name="Lai Q."/>
            <person name="Li G."/>
            <person name="Shao Z."/>
        </authorList>
    </citation>
    <scope>NUCLEOTIDE SEQUENCE [LARGE SCALE GENOMIC DNA]</scope>
    <source>
        <strain evidence="6 7">22II-S10r2</strain>
    </source>
</reference>